<reference evidence="11 12" key="1">
    <citation type="submission" date="2017-01" db="EMBL/GenBank/DDBJ databases">
        <title>Genome analysis of Paenibacillus selenitrireducens ES3-24.</title>
        <authorList>
            <person name="Xu D."/>
            <person name="Yao R."/>
            <person name="Zheng S."/>
        </authorList>
    </citation>
    <scope>NUCLEOTIDE SEQUENCE [LARGE SCALE GENOMIC DNA]</scope>
    <source>
        <strain evidence="11 12">ES3-24</strain>
    </source>
</reference>
<evidence type="ECO:0000256" key="8">
    <source>
        <dbReference type="PROSITE-ProRule" id="PRU00169"/>
    </source>
</evidence>
<comment type="caution">
    <text evidence="11">The sequence shown here is derived from an EMBL/GenBank/DDBJ whole genome shotgun (WGS) entry which is preliminary data.</text>
</comment>
<accession>A0A1T2XNA6</accession>
<keyword evidence="5" id="KW-0805">Transcription regulation</keyword>
<keyword evidence="12" id="KW-1185">Reference proteome</keyword>
<evidence type="ECO:0000256" key="5">
    <source>
        <dbReference type="ARBA" id="ARBA00023015"/>
    </source>
</evidence>
<dbReference type="STRING" id="1324314.BVG16_03045"/>
<keyword evidence="4" id="KW-0902">Two-component regulatory system</keyword>
<dbReference type="InterPro" id="IPR009057">
    <property type="entry name" value="Homeodomain-like_sf"/>
</dbReference>
<dbReference type="PRINTS" id="PR00032">
    <property type="entry name" value="HTHARAC"/>
</dbReference>
<dbReference type="InterPro" id="IPR018060">
    <property type="entry name" value="HTH_AraC"/>
</dbReference>
<dbReference type="AlphaFoldDB" id="A0A1T2XNA6"/>
<dbReference type="InterPro" id="IPR001789">
    <property type="entry name" value="Sig_transdc_resp-reg_receiver"/>
</dbReference>
<keyword evidence="7" id="KW-0804">Transcription</keyword>
<name>A0A1T2XNA6_9BACL</name>
<dbReference type="Proteomes" id="UP000190188">
    <property type="component" value="Unassembled WGS sequence"/>
</dbReference>
<evidence type="ECO:0000259" key="10">
    <source>
        <dbReference type="PROSITE" id="PS50110"/>
    </source>
</evidence>
<feature type="domain" description="Response regulatory" evidence="10">
    <location>
        <begin position="4"/>
        <end position="121"/>
    </location>
</feature>
<dbReference type="SUPFAM" id="SSF52172">
    <property type="entry name" value="CheY-like"/>
    <property type="match status" value="1"/>
</dbReference>
<feature type="modified residue" description="4-aspartylphosphate" evidence="8">
    <location>
        <position position="56"/>
    </location>
</feature>
<protein>
    <submittedName>
        <fullName evidence="11">Two-component system response regulator</fullName>
    </submittedName>
</protein>
<dbReference type="GO" id="GO:0000160">
    <property type="term" value="P:phosphorelay signal transduction system"/>
    <property type="evidence" value="ECO:0007669"/>
    <property type="project" value="UniProtKB-KW"/>
</dbReference>
<dbReference type="Gene3D" id="3.40.50.2300">
    <property type="match status" value="1"/>
</dbReference>
<evidence type="ECO:0000256" key="6">
    <source>
        <dbReference type="ARBA" id="ARBA00023125"/>
    </source>
</evidence>
<dbReference type="InterPro" id="IPR018062">
    <property type="entry name" value="HTH_AraC-typ_CS"/>
</dbReference>
<dbReference type="PANTHER" id="PTHR42713:SF3">
    <property type="entry name" value="TRANSCRIPTIONAL REGULATORY PROTEIN HPTR"/>
    <property type="match status" value="1"/>
</dbReference>
<dbReference type="Pfam" id="PF00072">
    <property type="entry name" value="Response_reg"/>
    <property type="match status" value="1"/>
</dbReference>
<evidence type="ECO:0000256" key="4">
    <source>
        <dbReference type="ARBA" id="ARBA00023012"/>
    </source>
</evidence>
<dbReference type="PROSITE" id="PS00041">
    <property type="entry name" value="HTH_ARAC_FAMILY_1"/>
    <property type="match status" value="1"/>
</dbReference>
<dbReference type="PROSITE" id="PS50110">
    <property type="entry name" value="RESPONSE_REGULATORY"/>
    <property type="match status" value="1"/>
</dbReference>
<sequence length="533" mass="61888">MKLKAMLVDDEIHILNNLKSVLPWEELNIEVVALARNGAEALEVVKTEQPDIIFCDIRMPVMDGLTFLRELRNIDSECEVLMLTGYEEFEYARVALQKGVRDYILKPINYEELEDILRRVAGIIRTHKMEKQMAERRWGKMIDLAYEKMMFDVLMGYSNGDANYFISEEDQRVEDLEYVVMIVDLDHYSEKSVTWNDNERKLWNFAVSNVLQDALKEYHLKYAALQTREGEWCLIIQFYHDSFNVLEEEIREWAGCLQNAVKDNIKMGVSVGFDRGPVFMTGLSAAYKNIQRFLLVNAEMEQVISVHDVISDAVEPTGSQWKMIEDIVSGLRHGDRAKMDKTLHTLKTSFISSSDPSLKQAEKFLYYLAIHLLREMREMDVLSTTEEEEVWTKFKYNVSVKDLLVAITDLVNRALDVTTSKKSSELLMISAKDYIQRNLGSDIGIDEIADHLGISCSYFSLLFKNYFGETFVEYLTKQRMELAKSLLVISDKSITQIGSLVGYMERRYFTKVFQKYTGMTPSDYRERKVEEQE</sequence>
<evidence type="ECO:0000256" key="7">
    <source>
        <dbReference type="ARBA" id="ARBA00023163"/>
    </source>
</evidence>
<dbReference type="GO" id="GO:0005737">
    <property type="term" value="C:cytoplasm"/>
    <property type="evidence" value="ECO:0007669"/>
    <property type="project" value="UniProtKB-SubCell"/>
</dbReference>
<dbReference type="Pfam" id="PF12833">
    <property type="entry name" value="HTH_18"/>
    <property type="match status" value="1"/>
</dbReference>
<evidence type="ECO:0000259" key="9">
    <source>
        <dbReference type="PROSITE" id="PS01124"/>
    </source>
</evidence>
<dbReference type="InterPro" id="IPR051552">
    <property type="entry name" value="HptR"/>
</dbReference>
<dbReference type="PROSITE" id="PS01124">
    <property type="entry name" value="HTH_ARAC_FAMILY_2"/>
    <property type="match status" value="1"/>
</dbReference>
<dbReference type="InterPro" id="IPR020449">
    <property type="entry name" value="Tscrpt_reg_AraC-type_HTH"/>
</dbReference>
<evidence type="ECO:0000256" key="3">
    <source>
        <dbReference type="ARBA" id="ARBA00022553"/>
    </source>
</evidence>
<dbReference type="SMART" id="SM00448">
    <property type="entry name" value="REC"/>
    <property type="match status" value="1"/>
</dbReference>
<evidence type="ECO:0000256" key="1">
    <source>
        <dbReference type="ARBA" id="ARBA00004496"/>
    </source>
</evidence>
<dbReference type="GO" id="GO:0003700">
    <property type="term" value="F:DNA-binding transcription factor activity"/>
    <property type="evidence" value="ECO:0007669"/>
    <property type="project" value="InterPro"/>
</dbReference>
<evidence type="ECO:0000256" key="2">
    <source>
        <dbReference type="ARBA" id="ARBA00022490"/>
    </source>
</evidence>
<proteinExistence type="predicted"/>
<dbReference type="EMBL" id="MSZX01000001">
    <property type="protein sequence ID" value="OPA81308.1"/>
    <property type="molecule type" value="Genomic_DNA"/>
</dbReference>
<keyword evidence="3 8" id="KW-0597">Phosphoprotein</keyword>
<organism evidence="11 12">
    <name type="scientific">Paenibacillus selenitireducens</name>
    <dbReference type="NCBI Taxonomy" id="1324314"/>
    <lineage>
        <taxon>Bacteria</taxon>
        <taxon>Bacillati</taxon>
        <taxon>Bacillota</taxon>
        <taxon>Bacilli</taxon>
        <taxon>Bacillales</taxon>
        <taxon>Paenibacillaceae</taxon>
        <taxon>Paenibacillus</taxon>
    </lineage>
</organism>
<evidence type="ECO:0000313" key="11">
    <source>
        <dbReference type="EMBL" id="OPA81308.1"/>
    </source>
</evidence>
<dbReference type="GO" id="GO:0043565">
    <property type="term" value="F:sequence-specific DNA binding"/>
    <property type="evidence" value="ECO:0007669"/>
    <property type="project" value="InterPro"/>
</dbReference>
<dbReference type="PANTHER" id="PTHR42713">
    <property type="entry name" value="HISTIDINE KINASE-RELATED"/>
    <property type="match status" value="1"/>
</dbReference>
<evidence type="ECO:0000313" key="12">
    <source>
        <dbReference type="Proteomes" id="UP000190188"/>
    </source>
</evidence>
<dbReference type="Gene3D" id="1.10.10.60">
    <property type="entry name" value="Homeodomain-like"/>
    <property type="match status" value="2"/>
</dbReference>
<dbReference type="CDD" id="cd17536">
    <property type="entry name" value="REC_YesN-like"/>
    <property type="match status" value="1"/>
</dbReference>
<dbReference type="SUPFAM" id="SSF46689">
    <property type="entry name" value="Homeodomain-like"/>
    <property type="match status" value="2"/>
</dbReference>
<dbReference type="SMART" id="SM00342">
    <property type="entry name" value="HTH_ARAC"/>
    <property type="match status" value="1"/>
</dbReference>
<feature type="domain" description="HTH araC/xylS-type" evidence="9">
    <location>
        <begin position="429"/>
        <end position="527"/>
    </location>
</feature>
<dbReference type="InterPro" id="IPR011006">
    <property type="entry name" value="CheY-like_superfamily"/>
</dbReference>
<dbReference type="OrthoDB" id="9788446at2"/>
<gene>
    <name evidence="11" type="ORF">BVG16_03045</name>
</gene>
<dbReference type="RefSeq" id="WP_078497039.1">
    <property type="nucleotide sequence ID" value="NZ_MSZX01000001.1"/>
</dbReference>
<keyword evidence="6" id="KW-0238">DNA-binding</keyword>
<keyword evidence="2" id="KW-0963">Cytoplasm</keyword>
<comment type="subcellular location">
    <subcellularLocation>
        <location evidence="1">Cytoplasm</location>
    </subcellularLocation>
</comment>